<accession>A0A1J0A6T8</accession>
<keyword evidence="3" id="KW-0133">Cell shape</keyword>
<comment type="subcellular location">
    <subcellularLocation>
        <location evidence="1">Membrane</location>
        <topology evidence="1">Multi-pass membrane protein</topology>
    </subcellularLocation>
</comment>
<dbReference type="EMBL" id="CP017267">
    <property type="protein sequence ID" value="APB31654.1"/>
    <property type="molecule type" value="Genomic_DNA"/>
</dbReference>
<dbReference type="PANTHER" id="PTHR30474:SF1">
    <property type="entry name" value="PEPTIDOGLYCAN GLYCOSYLTRANSFERASE MRDB"/>
    <property type="match status" value="1"/>
</dbReference>
<name>A0A1J0A6T8_9ENTE</name>
<evidence type="ECO:0000256" key="2">
    <source>
        <dbReference type="ARBA" id="ARBA00022692"/>
    </source>
</evidence>
<keyword evidence="8" id="KW-1185">Reference proteome</keyword>
<dbReference type="GO" id="GO:0032153">
    <property type="term" value="C:cell division site"/>
    <property type="evidence" value="ECO:0007669"/>
    <property type="project" value="TreeGrafter"/>
</dbReference>
<feature type="transmembrane region" description="Helical" evidence="6">
    <location>
        <begin position="80"/>
        <end position="101"/>
    </location>
</feature>
<evidence type="ECO:0000256" key="3">
    <source>
        <dbReference type="ARBA" id="ARBA00022960"/>
    </source>
</evidence>
<evidence type="ECO:0000313" key="8">
    <source>
        <dbReference type="Proteomes" id="UP000191200"/>
    </source>
</evidence>
<dbReference type="GO" id="GO:0005886">
    <property type="term" value="C:plasma membrane"/>
    <property type="evidence" value="ECO:0007669"/>
    <property type="project" value="TreeGrafter"/>
</dbReference>
<dbReference type="Pfam" id="PF01098">
    <property type="entry name" value="FTSW_RODA_SPOVE"/>
    <property type="match status" value="1"/>
</dbReference>
<evidence type="ECO:0000256" key="1">
    <source>
        <dbReference type="ARBA" id="ARBA00004141"/>
    </source>
</evidence>
<feature type="transmembrane region" description="Helical" evidence="6">
    <location>
        <begin position="12"/>
        <end position="32"/>
    </location>
</feature>
<feature type="transmembrane region" description="Helical" evidence="6">
    <location>
        <begin position="150"/>
        <end position="167"/>
    </location>
</feature>
<dbReference type="GO" id="GO:0051301">
    <property type="term" value="P:cell division"/>
    <property type="evidence" value="ECO:0007669"/>
    <property type="project" value="InterPro"/>
</dbReference>
<feature type="transmembrane region" description="Helical" evidence="6">
    <location>
        <begin position="196"/>
        <end position="215"/>
    </location>
</feature>
<reference evidence="7 8" key="1">
    <citation type="submission" date="2016-09" db="EMBL/GenBank/DDBJ databases">
        <title>Vagococcus teuberi sp. nov., isolated from the Malian artisanal sour milk fene.</title>
        <authorList>
            <person name="Wullschleger S."/>
            <person name="Seifert C."/>
            <person name="Baumgartner S."/>
            <person name="Lacroix C."/>
            <person name="Bonfoh B."/>
            <person name="Stevens M.J."/>
            <person name="Meile L."/>
        </authorList>
    </citation>
    <scope>NUCLEOTIDE SEQUENCE [LARGE SCALE GENOMIC DNA]</scope>
    <source>
        <strain evidence="7 8">DSM 21459</strain>
    </source>
</reference>
<dbReference type="AlphaFoldDB" id="A0A1J0A6T8"/>
<feature type="transmembrane region" description="Helical" evidence="6">
    <location>
        <begin position="361"/>
        <end position="385"/>
    </location>
</feature>
<dbReference type="GO" id="GO:0008360">
    <property type="term" value="P:regulation of cell shape"/>
    <property type="evidence" value="ECO:0007669"/>
    <property type="project" value="UniProtKB-KW"/>
</dbReference>
<evidence type="ECO:0000256" key="5">
    <source>
        <dbReference type="ARBA" id="ARBA00023136"/>
    </source>
</evidence>
<dbReference type="OrthoDB" id="9768187at2"/>
<dbReference type="Proteomes" id="UP000191200">
    <property type="component" value="Chromosome"/>
</dbReference>
<protein>
    <submittedName>
        <fullName evidence="7">Rod shape-determining protein RodA</fullName>
    </submittedName>
</protein>
<feature type="transmembrane region" description="Helical" evidence="6">
    <location>
        <begin position="121"/>
        <end position="138"/>
    </location>
</feature>
<gene>
    <name evidence="7" type="ORF">BHY08_07335</name>
</gene>
<keyword evidence="5 6" id="KW-0472">Membrane</keyword>
<dbReference type="InterPro" id="IPR001182">
    <property type="entry name" value="FtsW/RodA"/>
</dbReference>
<feature type="transmembrane region" description="Helical" evidence="6">
    <location>
        <begin position="285"/>
        <end position="311"/>
    </location>
</feature>
<organism evidence="7 8">
    <name type="scientific">Vagococcus teuberi</name>
    <dbReference type="NCBI Taxonomy" id="519472"/>
    <lineage>
        <taxon>Bacteria</taxon>
        <taxon>Bacillati</taxon>
        <taxon>Bacillota</taxon>
        <taxon>Bacilli</taxon>
        <taxon>Lactobacillales</taxon>
        <taxon>Enterococcaceae</taxon>
        <taxon>Vagococcus</taxon>
    </lineage>
</organism>
<dbReference type="KEGG" id="vte:BHY08_07335"/>
<dbReference type="RefSeq" id="WP_071457247.1">
    <property type="nucleotide sequence ID" value="NZ_CP017267.1"/>
</dbReference>
<keyword evidence="2 6" id="KW-0812">Transmembrane</keyword>
<dbReference type="InterPro" id="IPR018365">
    <property type="entry name" value="Cell_cycle_FtsW-rel_CS"/>
</dbReference>
<evidence type="ECO:0000256" key="6">
    <source>
        <dbReference type="SAM" id="Phobius"/>
    </source>
</evidence>
<evidence type="ECO:0000256" key="4">
    <source>
        <dbReference type="ARBA" id="ARBA00022989"/>
    </source>
</evidence>
<dbReference type="GO" id="GO:0015648">
    <property type="term" value="F:lipid-linked peptidoglycan transporter activity"/>
    <property type="evidence" value="ECO:0007669"/>
    <property type="project" value="TreeGrafter"/>
</dbReference>
<keyword evidence="4 6" id="KW-1133">Transmembrane helix</keyword>
<feature type="transmembrane region" description="Helical" evidence="6">
    <location>
        <begin position="173"/>
        <end position="189"/>
    </location>
</feature>
<feature type="transmembrane region" description="Helical" evidence="6">
    <location>
        <begin position="52"/>
        <end position="68"/>
    </location>
</feature>
<dbReference type="STRING" id="519472.BHY08_07335"/>
<feature type="transmembrane region" description="Helical" evidence="6">
    <location>
        <begin position="323"/>
        <end position="341"/>
    </location>
</feature>
<sequence>MLRTEKREFHQINYRILLPVFFLSIIGLMSMYVAISGEYSSTDVLKKMLQQVLWYAIGGASLYVTMIIKPEIIWKLTPYAYILGLILMMLLLFVYDVPLALETGSKNWFRFGSVTFQPAELVKILYILMLSYIVTGHNQMYQVRDIKTDGLLVGKMLLVTLPIAILLNLQNDFGTMLVFLAILGGVFLVSGISWKIILAVVTLALFLGLILIYLVTTDSGREFLYKLGFKAYQFARIDAWIDPFFDPNNQSYQQVQALLAIATGGFFGKGFNVTDIYVPVRSSDMIFSVVAENFGFIGSVFVILMYLLLVYRMIKTCFETKNVFFSYITAGVVMMIVFHVFENIGANIGLLPLTGIPLPFISQGGSALLSNMIAVGLVMNMTYHYTSIKIKRQRL</sequence>
<evidence type="ECO:0000313" key="7">
    <source>
        <dbReference type="EMBL" id="APB31654.1"/>
    </source>
</evidence>
<dbReference type="PANTHER" id="PTHR30474">
    <property type="entry name" value="CELL CYCLE PROTEIN"/>
    <property type="match status" value="1"/>
</dbReference>
<proteinExistence type="predicted"/>
<dbReference type="PROSITE" id="PS00428">
    <property type="entry name" value="FTSW_RODA_SPOVE"/>
    <property type="match status" value="1"/>
</dbReference>